<organism evidence="2 3">
    <name type="scientific">Aspergillus flavus (strain ATCC 200026 / FGSC A1120 / IAM 13836 / NRRL 3357 / JCM 12722 / SRRC 167)</name>
    <dbReference type="NCBI Taxonomy" id="332952"/>
    <lineage>
        <taxon>Eukaryota</taxon>
        <taxon>Fungi</taxon>
        <taxon>Dikarya</taxon>
        <taxon>Ascomycota</taxon>
        <taxon>Pezizomycotina</taxon>
        <taxon>Eurotiomycetes</taxon>
        <taxon>Eurotiomycetidae</taxon>
        <taxon>Eurotiales</taxon>
        <taxon>Aspergillaceae</taxon>
        <taxon>Aspergillus</taxon>
        <taxon>Aspergillus subgen. Circumdati</taxon>
    </lineage>
</organism>
<proteinExistence type="predicted"/>
<dbReference type="Proteomes" id="UP000596276">
    <property type="component" value="Chromosome 2"/>
</dbReference>
<protein>
    <submittedName>
        <fullName evidence="2">Uncharacterized protein</fullName>
    </submittedName>
</protein>
<dbReference type="EMBL" id="CP044622">
    <property type="protein sequence ID" value="QRD83222.1"/>
    <property type="molecule type" value="Genomic_DNA"/>
</dbReference>
<gene>
    <name evidence="2" type="ORF">F9C07_1352621</name>
</gene>
<evidence type="ECO:0000313" key="3">
    <source>
        <dbReference type="Proteomes" id="UP000596276"/>
    </source>
</evidence>
<dbReference type="VEuPathDB" id="FungiDB:F9C07_1352621"/>
<dbReference type="AlphaFoldDB" id="A0A7U2MGC9"/>
<keyword evidence="1" id="KW-0472">Membrane</keyword>
<accession>A0A7U2MGC9</accession>
<sequence>MNSVLVLAWEALTRVLEGLVEDIITIIMVVGDLVWVWVVVMGIMDIMGVWVDLGLVGIMEVGLVDTMEDIMVEEGLVGIMVVDIMEGAGDLFLLTGVMIRDSCACMALMIYVNDSVCSEKRL</sequence>
<name>A0A7U2MGC9_ASPFN</name>
<keyword evidence="1" id="KW-0812">Transmembrane</keyword>
<evidence type="ECO:0000313" key="2">
    <source>
        <dbReference type="EMBL" id="QRD83222.1"/>
    </source>
</evidence>
<evidence type="ECO:0000256" key="1">
    <source>
        <dbReference type="SAM" id="Phobius"/>
    </source>
</evidence>
<keyword evidence="1" id="KW-1133">Transmembrane helix</keyword>
<dbReference type="VEuPathDB" id="FungiDB:AFLA_000312"/>
<keyword evidence="3" id="KW-1185">Reference proteome</keyword>
<feature type="transmembrane region" description="Helical" evidence="1">
    <location>
        <begin position="23"/>
        <end position="44"/>
    </location>
</feature>
<reference evidence="3" key="1">
    <citation type="journal article" date="2021" name="G3 (Bethesda)">
        <title>Chromosome assembled and annotated genome sequence of Aspergillus flavus NRRL 3357.</title>
        <authorList>
            <person name="Skerker J.M."/>
            <person name="Pianalto K.M."/>
            <person name="Mondo S.J."/>
            <person name="Yang K."/>
            <person name="Arkin A.P."/>
            <person name="Keller N.P."/>
            <person name="Grigoriev I.V."/>
            <person name="Louise Glass N.L."/>
        </authorList>
    </citation>
    <scope>NUCLEOTIDE SEQUENCE [LARGE SCALE GENOMIC DNA]</scope>
    <source>
        <strain evidence="3">ATCC 200026 / FGSC A1120 / IAM 13836 / NRRL 3357 / JCM 12722 / SRRC 167</strain>
    </source>
</reference>